<organism evidence="1 2">
    <name type="scientific">Niastella soli</name>
    <dbReference type="NCBI Taxonomy" id="2821487"/>
    <lineage>
        <taxon>Bacteria</taxon>
        <taxon>Pseudomonadati</taxon>
        <taxon>Bacteroidota</taxon>
        <taxon>Chitinophagia</taxon>
        <taxon>Chitinophagales</taxon>
        <taxon>Chitinophagaceae</taxon>
        <taxon>Niastella</taxon>
    </lineage>
</organism>
<dbReference type="Proteomes" id="UP000677244">
    <property type="component" value="Unassembled WGS sequence"/>
</dbReference>
<name>A0ABS3YRP8_9BACT</name>
<proteinExistence type="predicted"/>
<sequence>MKRLLVILFGFISLYGKGQISPLQVQAKRGVFTERLNINGHWIDRISTDLNTPDSASDNVLATGKGIADFLRPRTNGFIQNQFSAPQTASFWMQGKAVTGSVSEYLPILSSGLPAQANVTYSINEQGVAVQRSSNDQAPTSVVLFKNNSNDLNTLNALQPGDSIGSLSFSAHTGDLSTVKNVMDLQGRVEKTAPTFLSSGFVFNTTDTTGNYGQRMWLNANGNLLLGNGTNNPYRLNVADGNVRIKSLTGSPDYTALVSANNDGVLVPLPTYDLWTEDSVHITTEVGPPTNPRVYTALLSQSGQNDPVAHVLQNTHKVQVNWTRTAPGVYHGRLTGNFGGPRFLYAEASDEGGNVFSAKLFFHQYESEESPDYFILVVKDNNLVNMDGFTNISIQMIGNLDF</sequence>
<evidence type="ECO:0000313" key="2">
    <source>
        <dbReference type="Proteomes" id="UP000677244"/>
    </source>
</evidence>
<gene>
    <name evidence="1" type="ORF">J7I42_10000</name>
</gene>
<dbReference type="EMBL" id="JAGHKO010000001">
    <property type="protein sequence ID" value="MBO9200594.1"/>
    <property type="molecule type" value="Genomic_DNA"/>
</dbReference>
<protein>
    <recommendedName>
        <fullName evidence="3">DUF5689 domain-containing protein</fullName>
    </recommendedName>
</protein>
<comment type="caution">
    <text evidence="1">The sequence shown here is derived from an EMBL/GenBank/DDBJ whole genome shotgun (WGS) entry which is preliminary data.</text>
</comment>
<dbReference type="RefSeq" id="WP_209138634.1">
    <property type="nucleotide sequence ID" value="NZ_JAGHKO010000001.1"/>
</dbReference>
<reference evidence="1 2" key="1">
    <citation type="submission" date="2021-03" db="EMBL/GenBank/DDBJ databases">
        <title>Assistant Professor.</title>
        <authorList>
            <person name="Huq M.A."/>
        </authorList>
    </citation>
    <scope>NUCLEOTIDE SEQUENCE [LARGE SCALE GENOMIC DNA]</scope>
    <source>
        <strain evidence="1 2">MAH-29</strain>
    </source>
</reference>
<accession>A0ABS3YRP8</accession>
<keyword evidence="2" id="KW-1185">Reference proteome</keyword>
<evidence type="ECO:0008006" key="3">
    <source>
        <dbReference type="Google" id="ProtNLM"/>
    </source>
</evidence>
<evidence type="ECO:0000313" key="1">
    <source>
        <dbReference type="EMBL" id="MBO9200594.1"/>
    </source>
</evidence>